<dbReference type="GeneID" id="106011591"/>
<keyword evidence="3 5" id="KW-1133">Transmembrane helix</keyword>
<dbReference type="InterPro" id="IPR008952">
    <property type="entry name" value="Tetraspanin_EC2_sf"/>
</dbReference>
<dbReference type="Proteomes" id="UP000694888">
    <property type="component" value="Unplaced"/>
</dbReference>
<comment type="subcellular location">
    <subcellularLocation>
        <location evidence="1">Membrane</location>
        <topology evidence="1">Multi-pass membrane protein</topology>
    </subcellularLocation>
</comment>
<evidence type="ECO:0000256" key="4">
    <source>
        <dbReference type="ARBA" id="ARBA00023136"/>
    </source>
</evidence>
<dbReference type="SUPFAM" id="SSF48652">
    <property type="entry name" value="Tetraspanin"/>
    <property type="match status" value="1"/>
</dbReference>
<keyword evidence="2 5" id="KW-0812">Transmembrane</keyword>
<evidence type="ECO:0000256" key="1">
    <source>
        <dbReference type="ARBA" id="ARBA00004141"/>
    </source>
</evidence>
<organism evidence="6 7">
    <name type="scientific">Aplysia californica</name>
    <name type="common">California sea hare</name>
    <dbReference type="NCBI Taxonomy" id="6500"/>
    <lineage>
        <taxon>Eukaryota</taxon>
        <taxon>Metazoa</taxon>
        <taxon>Spiralia</taxon>
        <taxon>Lophotrochozoa</taxon>
        <taxon>Mollusca</taxon>
        <taxon>Gastropoda</taxon>
        <taxon>Heterobranchia</taxon>
        <taxon>Euthyneura</taxon>
        <taxon>Tectipleura</taxon>
        <taxon>Aplysiida</taxon>
        <taxon>Aplysioidea</taxon>
        <taxon>Aplysiidae</taxon>
        <taxon>Aplysia</taxon>
    </lineage>
</organism>
<name>A0ABM0ZYJ5_APLCA</name>
<dbReference type="RefSeq" id="XP_012937189.1">
    <property type="nucleotide sequence ID" value="XM_013081735.1"/>
</dbReference>
<accession>A0ABM0ZYJ5</accession>
<evidence type="ECO:0000256" key="5">
    <source>
        <dbReference type="SAM" id="Phobius"/>
    </source>
</evidence>
<evidence type="ECO:0000313" key="6">
    <source>
        <dbReference type="Proteomes" id="UP000694888"/>
    </source>
</evidence>
<evidence type="ECO:0000256" key="3">
    <source>
        <dbReference type="ARBA" id="ARBA00022989"/>
    </source>
</evidence>
<dbReference type="Pfam" id="PF00335">
    <property type="entry name" value="Tetraspanin"/>
    <property type="match status" value="1"/>
</dbReference>
<evidence type="ECO:0000313" key="7">
    <source>
        <dbReference type="RefSeq" id="XP_012937189.1"/>
    </source>
</evidence>
<sequence length="187" mass="20210">MSPPLPPRKRTGAACVHSETCAVQETAAKLLSFCIPQYAAILLILILVELAVVIGIFAFTDQVSSFVKKSMLSSLEEDYKGINGTDAVTVGWNFLMIVFKCCGVENSEDFSSASKWPRKYTQPGPPINGSVTLTSPPITVTLETPIACCKTKGEFPDVTLLEPNDITCALSPNERNSNMDKVMCASK</sequence>
<dbReference type="InterPro" id="IPR018499">
    <property type="entry name" value="Tetraspanin/Peripherin"/>
</dbReference>
<proteinExistence type="predicted"/>
<evidence type="ECO:0000256" key="2">
    <source>
        <dbReference type="ARBA" id="ARBA00022692"/>
    </source>
</evidence>
<keyword evidence="4 5" id="KW-0472">Membrane</keyword>
<dbReference type="Gene3D" id="1.10.1450.10">
    <property type="entry name" value="Tetraspanin"/>
    <property type="match status" value="1"/>
</dbReference>
<keyword evidence="6" id="KW-1185">Reference proteome</keyword>
<gene>
    <name evidence="7" type="primary">LOC106011591</name>
</gene>
<protein>
    <submittedName>
        <fullName evidence="7">Tetraspanin-18</fullName>
    </submittedName>
</protein>
<reference evidence="7" key="1">
    <citation type="submission" date="2025-08" db="UniProtKB">
        <authorList>
            <consortium name="RefSeq"/>
        </authorList>
    </citation>
    <scope>IDENTIFICATION</scope>
</reference>
<feature type="transmembrane region" description="Helical" evidence="5">
    <location>
        <begin position="38"/>
        <end position="59"/>
    </location>
</feature>